<dbReference type="Gene3D" id="2.60.40.10">
    <property type="entry name" value="Immunoglobulins"/>
    <property type="match status" value="1"/>
</dbReference>
<dbReference type="Gene3D" id="2.130.10.10">
    <property type="entry name" value="YVTN repeat-like/Quinoprotein amine dehydrogenase"/>
    <property type="match status" value="3"/>
</dbReference>
<dbReference type="InterPro" id="IPR011712">
    <property type="entry name" value="Sig_transdc_His_kin_sub3_dim/P"/>
</dbReference>
<dbReference type="SUPFAM" id="SSF55874">
    <property type="entry name" value="ATPase domain of HSP90 chaperone/DNA topoisomerase II/histidine kinase"/>
    <property type="match status" value="1"/>
</dbReference>
<evidence type="ECO:0000256" key="4">
    <source>
        <dbReference type="SAM" id="Phobius"/>
    </source>
</evidence>
<evidence type="ECO:0000259" key="5">
    <source>
        <dbReference type="SMART" id="SM00387"/>
    </source>
</evidence>
<evidence type="ECO:0000256" key="2">
    <source>
        <dbReference type="ARBA" id="ARBA00022777"/>
    </source>
</evidence>
<evidence type="ECO:0000256" key="3">
    <source>
        <dbReference type="ARBA" id="ARBA00023012"/>
    </source>
</evidence>
<dbReference type="Gene3D" id="3.30.565.10">
    <property type="entry name" value="Histidine kinase-like ATPase, C-terminal domain"/>
    <property type="match status" value="1"/>
</dbReference>
<dbReference type="InterPro" id="IPR013783">
    <property type="entry name" value="Ig-like_fold"/>
</dbReference>
<dbReference type="InterPro" id="IPR050482">
    <property type="entry name" value="Sensor_HK_TwoCompSys"/>
</dbReference>
<accession>A0ABU2A781</accession>
<feature type="domain" description="Histidine kinase/HSP90-like ATPase" evidence="5">
    <location>
        <begin position="900"/>
        <end position="997"/>
    </location>
</feature>
<dbReference type="Gene3D" id="1.20.5.1930">
    <property type="match status" value="1"/>
</dbReference>
<gene>
    <name evidence="6" type="ORF">J2X21_002187</name>
</gene>
<keyword evidence="3" id="KW-0902">Two-component regulatory system</keyword>
<comment type="caution">
    <text evidence="6">The sequence shown here is derived from an EMBL/GenBank/DDBJ whole genome shotgun (WGS) entry which is preliminary data.</text>
</comment>
<evidence type="ECO:0000313" key="6">
    <source>
        <dbReference type="EMBL" id="MDR7333053.1"/>
    </source>
</evidence>
<dbReference type="InterPro" id="IPR015943">
    <property type="entry name" value="WD40/YVTN_repeat-like_dom_sf"/>
</dbReference>
<dbReference type="EMBL" id="JAVDXV010000004">
    <property type="protein sequence ID" value="MDR7333053.1"/>
    <property type="molecule type" value="Genomic_DNA"/>
</dbReference>
<feature type="transmembrane region" description="Helical" evidence="4">
    <location>
        <begin position="755"/>
        <end position="774"/>
    </location>
</feature>
<dbReference type="Pfam" id="PF07730">
    <property type="entry name" value="HisKA_3"/>
    <property type="match status" value="1"/>
</dbReference>
<dbReference type="InterPro" id="IPR036890">
    <property type="entry name" value="HATPase_C_sf"/>
</dbReference>
<dbReference type="GO" id="GO:0016301">
    <property type="term" value="F:kinase activity"/>
    <property type="evidence" value="ECO:0007669"/>
    <property type="project" value="UniProtKB-KW"/>
</dbReference>
<organism evidence="6 7">
    <name type="scientific">Roseateles asaccharophilus</name>
    <dbReference type="NCBI Taxonomy" id="582607"/>
    <lineage>
        <taxon>Bacteria</taxon>
        <taxon>Pseudomonadati</taxon>
        <taxon>Pseudomonadota</taxon>
        <taxon>Betaproteobacteria</taxon>
        <taxon>Burkholderiales</taxon>
        <taxon>Sphaerotilaceae</taxon>
        <taxon>Roseateles</taxon>
    </lineage>
</organism>
<evidence type="ECO:0000256" key="1">
    <source>
        <dbReference type="ARBA" id="ARBA00022679"/>
    </source>
</evidence>
<keyword evidence="1 6" id="KW-0808">Transferase</keyword>
<dbReference type="Pfam" id="PF02518">
    <property type="entry name" value="HATPase_c"/>
    <property type="match status" value="1"/>
</dbReference>
<dbReference type="InterPro" id="IPR003594">
    <property type="entry name" value="HATPase_dom"/>
</dbReference>
<dbReference type="CDD" id="cd16917">
    <property type="entry name" value="HATPase_UhpB-NarQ-NarX-like"/>
    <property type="match status" value="1"/>
</dbReference>
<reference evidence="6 7" key="1">
    <citation type="submission" date="2023-07" db="EMBL/GenBank/DDBJ databases">
        <title>Sorghum-associated microbial communities from plants grown in Nebraska, USA.</title>
        <authorList>
            <person name="Schachtman D."/>
        </authorList>
    </citation>
    <scope>NUCLEOTIDE SEQUENCE [LARGE SCALE GENOMIC DNA]</scope>
    <source>
        <strain evidence="6 7">BE316</strain>
    </source>
</reference>
<proteinExistence type="predicted"/>
<dbReference type="PANTHER" id="PTHR24421:SF62">
    <property type="entry name" value="SENSORY TRANSDUCTION HISTIDINE KINASE"/>
    <property type="match status" value="1"/>
</dbReference>
<dbReference type="Proteomes" id="UP001180825">
    <property type="component" value="Unassembled WGS sequence"/>
</dbReference>
<dbReference type="RefSeq" id="WP_310328379.1">
    <property type="nucleotide sequence ID" value="NZ_JAVDXV010000004.1"/>
</dbReference>
<dbReference type="Pfam" id="PF07495">
    <property type="entry name" value="Y_Y_Y"/>
    <property type="match status" value="1"/>
</dbReference>
<dbReference type="InterPro" id="IPR011123">
    <property type="entry name" value="Y_Y_Y"/>
</dbReference>
<sequence length="1008" mass="109290">MNWRAWVLALLLLPLRAAGQPQPLADFAHSAWTVNDGAPADIWTMARAPAGYLWLGTGLGLFRFDGVRFDRYPLRDGQRLKSTNINALHVLPSGDIWLGLFAGGTVRLRDGVATAFGEAEGMPPGRVLRIAADQDGHLWAAAGGGLARFDGSRWRRVGPEMGYPELGAQYVLVDCRGVLWVVSQNRLFWLARGGQRFQDTGEVLSGGAVLAEDRAGRIWVSDGLSGTRPLPDYAGGAAPASGRGQPQIAHGWTAHFARAKQMLFAEDGSLWLTEAGVGVRRLRDPAAIPVGRGIQPSDELETFTRRQGLPADIVVPLVQGTEGEIWVGSNHGLSNFRSQRLRVVPEFGTGEPAGFGVALQGDGVLVASGRRALRLLPPGASQPVELGRSVKAIVRDRQGQLWLSDDDGVAREVDGQFERVHLTQPPRDYHVQALAPDHCGGAWIAVPGLGMFHAGPDGARRDRRFEPGGAMPTAIIVAPDGDTWFGYDDEVLRLRGDTVARFGAADGLLVGRTTNLFVSADGSVYVAGEAGFARFDGRRFAVVTAERDDAFAHVSGVAEAGNGDLWLNGGRGVVQLRAADLPAMFGPARRLNYRLLNWRDGLPGIAQQATAVSTAVRDHQDRIWFATNRAVAWVDAARAARNENPGRVEIQALRAGDRNHHPTPGLELPAGTRSVAIRYSALTLAGAERARFRYRLDGVDADWQEADMRREATYANLGHGDYRFRVLAASGDGVWGTEEATLAFHIEPTFWQTRGFMAGAVLLVAALVAGAYVLRTRAIAAGVRRQLEARHRERERIARDLHDTLLQSTQALIINVQGAASRLPADAPVRGQIEAVLDRADAVVLEARERVRDLRSGDVDGAELLQVLQQLGRELAHESGRPELVFRAVGSGTPRPLERSVFDQLHLIACEALRNAFHHAQARQIEVEVCWGQAELMLHVRDDGVGIPPAWVRDGGRPGHWGLQGMRERALEVGGRVNLVSESPGGTEVEIRVPGRFAYRALRPAAPS</sequence>
<protein>
    <submittedName>
        <fullName evidence="6">Signal transduction histidine kinase/ligand-binding sensor domain-containing protein</fullName>
    </submittedName>
</protein>
<keyword evidence="4" id="KW-1133">Transmembrane helix</keyword>
<dbReference type="SMART" id="SM00387">
    <property type="entry name" value="HATPase_c"/>
    <property type="match status" value="1"/>
</dbReference>
<dbReference type="PANTHER" id="PTHR24421">
    <property type="entry name" value="NITRATE/NITRITE SENSOR PROTEIN NARX-RELATED"/>
    <property type="match status" value="1"/>
</dbReference>
<keyword evidence="7" id="KW-1185">Reference proteome</keyword>
<keyword evidence="4" id="KW-0812">Transmembrane</keyword>
<dbReference type="SUPFAM" id="SSF63829">
    <property type="entry name" value="Calcium-dependent phosphotriesterase"/>
    <property type="match status" value="1"/>
</dbReference>
<name>A0ABU2A781_9BURK</name>
<dbReference type="SUPFAM" id="SSF101898">
    <property type="entry name" value="NHL repeat"/>
    <property type="match status" value="1"/>
</dbReference>
<keyword evidence="4" id="KW-0472">Membrane</keyword>
<evidence type="ECO:0000313" key="7">
    <source>
        <dbReference type="Proteomes" id="UP001180825"/>
    </source>
</evidence>
<keyword evidence="2 6" id="KW-0418">Kinase</keyword>